<name>A0ABR3GVB5_9PEZI</name>
<keyword evidence="3" id="KW-1185">Reference proteome</keyword>
<dbReference type="PANTHER" id="PTHR33875:SF2">
    <property type="entry name" value="ACR183CP"/>
    <property type="match status" value="1"/>
</dbReference>
<protein>
    <recommendedName>
        <fullName evidence="1">Thioredoxin-like fold domain-containing protein</fullName>
    </recommendedName>
</protein>
<evidence type="ECO:0000313" key="2">
    <source>
        <dbReference type="EMBL" id="KAL0639657.1"/>
    </source>
</evidence>
<dbReference type="InterPro" id="IPR036249">
    <property type="entry name" value="Thioredoxin-like_sf"/>
</dbReference>
<dbReference type="PANTHER" id="PTHR33875">
    <property type="entry name" value="OS09G0542200 PROTEIN"/>
    <property type="match status" value="1"/>
</dbReference>
<gene>
    <name evidence="2" type="ORF">Q9L58_001224</name>
</gene>
<dbReference type="Pfam" id="PF13462">
    <property type="entry name" value="Thioredoxin_4"/>
    <property type="match status" value="1"/>
</dbReference>
<proteinExistence type="predicted"/>
<sequence>MAVAPRFAGHVLNAAAAPVNTLEIYLDYVCPFSAKIFKRIYNDIRPIVEKKYPGKLQFVFRHQLQPWHPSSTLTHEAALAVERVDPSKFWVFSAALFDHQIEYFDVNVVNETRNTTYARLATLAASAGVDKKRVYDLLEVPAEAVAGAYNAGNRITSDVKVLVKAARLTGVHVSPTVVFNGNVDGRIQSAWDVDTWEGWLRENVH</sequence>
<reference evidence="2 3" key="1">
    <citation type="submission" date="2024-02" db="EMBL/GenBank/DDBJ databases">
        <title>Discinaceae phylogenomics.</title>
        <authorList>
            <person name="Dirks A.C."/>
            <person name="James T.Y."/>
        </authorList>
    </citation>
    <scope>NUCLEOTIDE SEQUENCE [LARGE SCALE GENOMIC DNA]</scope>
    <source>
        <strain evidence="2 3">ACD0624</strain>
    </source>
</reference>
<evidence type="ECO:0000313" key="3">
    <source>
        <dbReference type="Proteomes" id="UP001447188"/>
    </source>
</evidence>
<dbReference type="Gene3D" id="3.40.30.10">
    <property type="entry name" value="Glutaredoxin"/>
    <property type="match status" value="1"/>
</dbReference>
<feature type="domain" description="Thioredoxin-like fold" evidence="1">
    <location>
        <begin position="14"/>
        <end position="183"/>
    </location>
</feature>
<evidence type="ECO:0000259" key="1">
    <source>
        <dbReference type="Pfam" id="PF13462"/>
    </source>
</evidence>
<dbReference type="SUPFAM" id="SSF52833">
    <property type="entry name" value="Thioredoxin-like"/>
    <property type="match status" value="1"/>
</dbReference>
<accession>A0ABR3GVB5</accession>
<dbReference type="EMBL" id="JBBBZM010000009">
    <property type="protein sequence ID" value="KAL0639657.1"/>
    <property type="molecule type" value="Genomic_DNA"/>
</dbReference>
<organism evidence="2 3">
    <name type="scientific">Discina gigas</name>
    <dbReference type="NCBI Taxonomy" id="1032678"/>
    <lineage>
        <taxon>Eukaryota</taxon>
        <taxon>Fungi</taxon>
        <taxon>Dikarya</taxon>
        <taxon>Ascomycota</taxon>
        <taxon>Pezizomycotina</taxon>
        <taxon>Pezizomycetes</taxon>
        <taxon>Pezizales</taxon>
        <taxon>Discinaceae</taxon>
        <taxon>Discina</taxon>
    </lineage>
</organism>
<dbReference type="InterPro" id="IPR012336">
    <property type="entry name" value="Thioredoxin-like_fold"/>
</dbReference>
<comment type="caution">
    <text evidence="2">The sequence shown here is derived from an EMBL/GenBank/DDBJ whole genome shotgun (WGS) entry which is preliminary data.</text>
</comment>
<dbReference type="Proteomes" id="UP001447188">
    <property type="component" value="Unassembled WGS sequence"/>
</dbReference>